<evidence type="ECO:0000313" key="1">
    <source>
        <dbReference type="EMBL" id="KKL87223.1"/>
    </source>
</evidence>
<sequence>MIALCRQAIRRLHRFRRAQD</sequence>
<protein>
    <submittedName>
        <fullName evidence="1">Uncharacterized protein</fullName>
    </submittedName>
</protein>
<dbReference type="AlphaFoldDB" id="A0A0F9FLR3"/>
<name>A0A0F9FLR3_9ZZZZ</name>
<reference evidence="1" key="1">
    <citation type="journal article" date="2015" name="Nature">
        <title>Complex archaea that bridge the gap between prokaryotes and eukaryotes.</title>
        <authorList>
            <person name="Spang A."/>
            <person name="Saw J.H."/>
            <person name="Jorgensen S.L."/>
            <person name="Zaremba-Niedzwiedzka K."/>
            <person name="Martijn J."/>
            <person name="Lind A.E."/>
            <person name="van Eijk R."/>
            <person name="Schleper C."/>
            <person name="Guy L."/>
            <person name="Ettema T.J."/>
        </authorList>
    </citation>
    <scope>NUCLEOTIDE SEQUENCE</scope>
</reference>
<dbReference type="EMBL" id="LAZR01020893">
    <property type="protein sequence ID" value="KKL87223.1"/>
    <property type="molecule type" value="Genomic_DNA"/>
</dbReference>
<organism evidence="1">
    <name type="scientific">marine sediment metagenome</name>
    <dbReference type="NCBI Taxonomy" id="412755"/>
    <lineage>
        <taxon>unclassified sequences</taxon>
        <taxon>metagenomes</taxon>
        <taxon>ecological metagenomes</taxon>
    </lineage>
</organism>
<feature type="non-terminal residue" evidence="1">
    <location>
        <position position="20"/>
    </location>
</feature>
<comment type="caution">
    <text evidence="1">The sequence shown here is derived from an EMBL/GenBank/DDBJ whole genome shotgun (WGS) entry which is preliminary data.</text>
</comment>
<proteinExistence type="predicted"/>
<accession>A0A0F9FLR3</accession>
<gene>
    <name evidence="1" type="ORF">LCGC14_1936880</name>
</gene>